<name>A0ACB8UJU4_9APHY</name>
<evidence type="ECO:0000313" key="2">
    <source>
        <dbReference type="Proteomes" id="UP001055072"/>
    </source>
</evidence>
<sequence length="153" mass="16632">MTTLTKNDIHIVSTAAEHFTRLYYTTYDSSTRADDLPNFYRDSSAVTWNGTPFQGKAGVRELLSKMPPTKHEVQSFDCHPVPGAQPPSLMVSVSGNVTHGKGPAGNPAATPAKSVDGQPRVFHQTFMLVPDPATVPGEPQKYYVNGDILRFVG</sequence>
<proteinExistence type="predicted"/>
<keyword evidence="2" id="KW-1185">Reference proteome</keyword>
<evidence type="ECO:0000313" key="1">
    <source>
        <dbReference type="EMBL" id="KAI0094395.1"/>
    </source>
</evidence>
<gene>
    <name evidence="1" type="ORF">BDY19DRAFT_988246</name>
</gene>
<dbReference type="EMBL" id="MU274900">
    <property type="protein sequence ID" value="KAI0094395.1"/>
    <property type="molecule type" value="Genomic_DNA"/>
</dbReference>
<reference evidence="1" key="1">
    <citation type="journal article" date="2021" name="Environ. Microbiol.">
        <title>Gene family expansions and transcriptome signatures uncover fungal adaptations to wood decay.</title>
        <authorList>
            <person name="Hage H."/>
            <person name="Miyauchi S."/>
            <person name="Viragh M."/>
            <person name="Drula E."/>
            <person name="Min B."/>
            <person name="Chaduli D."/>
            <person name="Navarro D."/>
            <person name="Favel A."/>
            <person name="Norest M."/>
            <person name="Lesage-Meessen L."/>
            <person name="Balint B."/>
            <person name="Merenyi Z."/>
            <person name="de Eugenio L."/>
            <person name="Morin E."/>
            <person name="Martinez A.T."/>
            <person name="Baldrian P."/>
            <person name="Stursova M."/>
            <person name="Martinez M.J."/>
            <person name="Novotny C."/>
            <person name="Magnuson J.K."/>
            <person name="Spatafora J.W."/>
            <person name="Maurice S."/>
            <person name="Pangilinan J."/>
            <person name="Andreopoulos W."/>
            <person name="LaButti K."/>
            <person name="Hundley H."/>
            <person name="Na H."/>
            <person name="Kuo A."/>
            <person name="Barry K."/>
            <person name="Lipzen A."/>
            <person name="Henrissat B."/>
            <person name="Riley R."/>
            <person name="Ahrendt S."/>
            <person name="Nagy L.G."/>
            <person name="Grigoriev I.V."/>
            <person name="Martin F."/>
            <person name="Rosso M.N."/>
        </authorList>
    </citation>
    <scope>NUCLEOTIDE SEQUENCE</scope>
    <source>
        <strain evidence="1">CBS 384.51</strain>
    </source>
</reference>
<comment type="caution">
    <text evidence="1">The sequence shown here is derived from an EMBL/GenBank/DDBJ whole genome shotgun (WGS) entry which is preliminary data.</text>
</comment>
<dbReference type="Proteomes" id="UP001055072">
    <property type="component" value="Unassembled WGS sequence"/>
</dbReference>
<accession>A0ACB8UJU4</accession>
<protein>
    <submittedName>
        <fullName evidence="1">NTF2-like protein</fullName>
    </submittedName>
</protein>
<organism evidence="1 2">
    <name type="scientific">Irpex rosettiformis</name>
    <dbReference type="NCBI Taxonomy" id="378272"/>
    <lineage>
        <taxon>Eukaryota</taxon>
        <taxon>Fungi</taxon>
        <taxon>Dikarya</taxon>
        <taxon>Basidiomycota</taxon>
        <taxon>Agaricomycotina</taxon>
        <taxon>Agaricomycetes</taxon>
        <taxon>Polyporales</taxon>
        <taxon>Irpicaceae</taxon>
        <taxon>Irpex</taxon>
    </lineage>
</organism>